<proteinExistence type="predicted"/>
<dbReference type="AlphaFoldDB" id="T2IG35"/>
<comment type="caution">
    <text evidence="3">The sequence shown here is derived from an EMBL/GenBank/DDBJ whole genome shotgun (WGS) entry which is preliminary data.</text>
</comment>
<dbReference type="Proteomes" id="UP000018348">
    <property type="component" value="Unassembled WGS sequence"/>
</dbReference>
<evidence type="ECO:0000313" key="4">
    <source>
        <dbReference type="Proteomes" id="UP000018348"/>
    </source>
</evidence>
<name>T2IG35_CROWT</name>
<organism evidence="3 4">
    <name type="scientific">Crocosphaera watsonii WH 8502</name>
    <dbReference type="NCBI Taxonomy" id="423474"/>
    <lineage>
        <taxon>Bacteria</taxon>
        <taxon>Bacillati</taxon>
        <taxon>Cyanobacteriota</taxon>
        <taxon>Cyanophyceae</taxon>
        <taxon>Oscillatoriophycideae</taxon>
        <taxon>Chroococcales</taxon>
        <taxon>Aphanothecaceae</taxon>
        <taxon>Crocosphaera</taxon>
    </lineage>
</organism>
<dbReference type="Pfam" id="PF24393">
    <property type="entry name" value="Pepco"/>
    <property type="match status" value="1"/>
</dbReference>
<gene>
    <name evidence="3" type="ORF">CWATWH8502_4897</name>
</gene>
<keyword evidence="1" id="KW-0175">Coiled coil</keyword>
<reference evidence="3 4" key="2">
    <citation type="submission" date="2013-09" db="EMBL/GenBank/DDBJ databases">
        <title>Whole genome comparison of six Crocosphaera watsonii strains with differing phenotypes.</title>
        <authorList>
            <person name="Bench S.R."/>
            <person name="Heller P."/>
            <person name="Frank I."/>
            <person name="Arciniega M."/>
            <person name="Shilova I.N."/>
            <person name="Zehr J.P."/>
        </authorList>
    </citation>
    <scope>NUCLEOTIDE SEQUENCE [LARGE SCALE GENOMIC DNA]</scope>
    <source>
        <strain evidence="3 4">WH 8502</strain>
    </source>
</reference>
<dbReference type="RefSeq" id="WP_021831405.1">
    <property type="nucleotide sequence ID" value="NZ_CAQK01000671.1"/>
</dbReference>
<dbReference type="EMBL" id="CAQK01000671">
    <property type="protein sequence ID" value="CCQ52471.1"/>
    <property type="molecule type" value="Genomic_DNA"/>
</dbReference>
<feature type="domain" description="Pepco" evidence="2">
    <location>
        <begin position="11"/>
        <end position="121"/>
    </location>
</feature>
<reference evidence="3 4" key="1">
    <citation type="submission" date="2013-01" db="EMBL/GenBank/DDBJ databases">
        <authorList>
            <person name="Bench S."/>
        </authorList>
    </citation>
    <scope>NUCLEOTIDE SEQUENCE [LARGE SCALE GENOMIC DNA]</scope>
    <source>
        <strain evidence="3 4">WH 8502</strain>
    </source>
</reference>
<sequence>MSSIIPEKIGIITSIEEEKSDKQGTRNSEDIGGTLEVSEEITTEISGIKRTEVELEKLKAEMKGFIGAMREILDEADPPNSQMRLEEVELSVEVNGEGKVSLLGIGGKAGGKGAMTFKFKRKDGEELGDRYWHQ</sequence>
<protein>
    <recommendedName>
        <fullName evidence="2">Pepco domain-containing protein</fullName>
    </recommendedName>
</protein>
<evidence type="ECO:0000256" key="1">
    <source>
        <dbReference type="SAM" id="Coils"/>
    </source>
</evidence>
<evidence type="ECO:0000259" key="2">
    <source>
        <dbReference type="Pfam" id="PF24393"/>
    </source>
</evidence>
<evidence type="ECO:0000313" key="3">
    <source>
        <dbReference type="EMBL" id="CCQ52471.1"/>
    </source>
</evidence>
<accession>T2IG35</accession>
<feature type="coiled-coil region" evidence="1">
    <location>
        <begin position="48"/>
        <end position="75"/>
    </location>
</feature>
<dbReference type="InterPro" id="IPR056947">
    <property type="entry name" value="Pepco_dom"/>
</dbReference>